<protein>
    <submittedName>
        <fullName evidence="2">Uncharacterized protein</fullName>
    </submittedName>
</protein>
<organism evidence="2 3">
    <name type="scientific">Mytilus coruscus</name>
    <name type="common">Sea mussel</name>
    <dbReference type="NCBI Taxonomy" id="42192"/>
    <lineage>
        <taxon>Eukaryota</taxon>
        <taxon>Metazoa</taxon>
        <taxon>Spiralia</taxon>
        <taxon>Lophotrochozoa</taxon>
        <taxon>Mollusca</taxon>
        <taxon>Bivalvia</taxon>
        <taxon>Autobranchia</taxon>
        <taxon>Pteriomorphia</taxon>
        <taxon>Mytilida</taxon>
        <taxon>Mytiloidea</taxon>
        <taxon>Mytilidae</taxon>
        <taxon>Mytilinae</taxon>
        <taxon>Mytilus</taxon>
    </lineage>
</organism>
<feature type="region of interest" description="Disordered" evidence="1">
    <location>
        <begin position="244"/>
        <end position="265"/>
    </location>
</feature>
<gene>
    <name evidence="2" type="ORF">MCOR_21505</name>
</gene>
<sequence length="265" mass="29624">MTSPKQSNRVEINLSIADPLSNSQQPSIFAQLRTLENMLSSFVSNHQKDWDKFVPILMTYRSAEHERTRDNQIVEEVELHVLEKDVNILEKTDKSVNTSSSLTFSSGSSISSSSSAPVKKSSSAKKSQKAENLVVEENVGNEIEPLRSVDFSARTELVETFLQSLQDTQENTLTLNVGGMKEETKIGHARKDSSGRRNLNERVRQHLESRDEQDSIITLPDDDDPTGGLAVEWIKLPERRNLLNSKTSARIISSPDNTCEPPSTE</sequence>
<evidence type="ECO:0000256" key="1">
    <source>
        <dbReference type="SAM" id="MobiDB-lite"/>
    </source>
</evidence>
<feature type="compositionally biased region" description="Low complexity" evidence="1">
    <location>
        <begin position="97"/>
        <end position="121"/>
    </location>
</feature>
<dbReference type="AlphaFoldDB" id="A0A6J8BT11"/>
<proteinExistence type="predicted"/>
<evidence type="ECO:0000313" key="3">
    <source>
        <dbReference type="Proteomes" id="UP000507470"/>
    </source>
</evidence>
<dbReference type="Proteomes" id="UP000507470">
    <property type="component" value="Unassembled WGS sequence"/>
</dbReference>
<accession>A0A6J8BT11</accession>
<keyword evidence="3" id="KW-1185">Reference proteome</keyword>
<reference evidence="2 3" key="1">
    <citation type="submission" date="2020-06" db="EMBL/GenBank/DDBJ databases">
        <authorList>
            <person name="Li R."/>
            <person name="Bekaert M."/>
        </authorList>
    </citation>
    <scope>NUCLEOTIDE SEQUENCE [LARGE SCALE GENOMIC DNA]</scope>
    <source>
        <strain evidence="3">wild</strain>
    </source>
</reference>
<name>A0A6J8BT11_MYTCO</name>
<dbReference type="EMBL" id="CACVKT020003833">
    <property type="protein sequence ID" value="CAC5386014.1"/>
    <property type="molecule type" value="Genomic_DNA"/>
</dbReference>
<feature type="region of interest" description="Disordered" evidence="1">
    <location>
        <begin position="97"/>
        <end position="132"/>
    </location>
</feature>
<evidence type="ECO:0000313" key="2">
    <source>
        <dbReference type="EMBL" id="CAC5386014.1"/>
    </source>
</evidence>